<evidence type="ECO:0000313" key="2">
    <source>
        <dbReference type="EMBL" id="KAK2599561.1"/>
    </source>
</evidence>
<organism evidence="2 3">
    <name type="scientific">Phomopsis amygdali</name>
    <name type="common">Fusicoccum amygdali</name>
    <dbReference type="NCBI Taxonomy" id="1214568"/>
    <lineage>
        <taxon>Eukaryota</taxon>
        <taxon>Fungi</taxon>
        <taxon>Dikarya</taxon>
        <taxon>Ascomycota</taxon>
        <taxon>Pezizomycotina</taxon>
        <taxon>Sordariomycetes</taxon>
        <taxon>Sordariomycetidae</taxon>
        <taxon>Diaporthales</taxon>
        <taxon>Diaporthaceae</taxon>
        <taxon>Diaporthe</taxon>
    </lineage>
</organism>
<gene>
    <name evidence="2" type="ORF">N8I77_011303</name>
</gene>
<comment type="caution">
    <text evidence="2">The sequence shown here is derived from an EMBL/GenBank/DDBJ whole genome shotgun (WGS) entry which is preliminary data.</text>
</comment>
<dbReference type="AlphaFoldDB" id="A0AAD9S565"/>
<name>A0AAD9S565_PHOAM</name>
<dbReference type="Proteomes" id="UP001265746">
    <property type="component" value="Unassembled WGS sequence"/>
</dbReference>
<evidence type="ECO:0000256" key="1">
    <source>
        <dbReference type="SAM" id="MobiDB-lite"/>
    </source>
</evidence>
<feature type="region of interest" description="Disordered" evidence="1">
    <location>
        <begin position="1"/>
        <end position="42"/>
    </location>
</feature>
<sequence length="333" mass="34567">MRRHVLTLEVDSKSDTSKNPKTWSSTSFGSTASVTLSSGPTDNSVKSSCAGLRIRASLAPSAWSAASIGLGQSITCWHAASPTFLALLPPLSRECSYGGGDIGGAGWASPADPGFDGVVAGNSRNGPIGAEACRGRCSGGEPSLLAVQLAEQARVRLGAGYGGSAGGGTTGETAAVGVVACGICVDRVRWLAWWASCVDCVSSCGSTVPAAARVGEVGAGWEERGVGESMSLAVGYRGLRRAVAREGCPAAAQSRQVSRGKLAVSARDNRSKGTRHFAWVGRRGECDARATKEVMAESGTRVDSGLLPVFDEERNSRTRTGRERKMRNEVPRF</sequence>
<feature type="region of interest" description="Disordered" evidence="1">
    <location>
        <begin position="314"/>
        <end position="333"/>
    </location>
</feature>
<protein>
    <submittedName>
        <fullName evidence="2">Uncharacterized protein</fullName>
    </submittedName>
</protein>
<accession>A0AAD9S565</accession>
<dbReference type="EMBL" id="JAUJFL010000007">
    <property type="protein sequence ID" value="KAK2599561.1"/>
    <property type="molecule type" value="Genomic_DNA"/>
</dbReference>
<reference evidence="2" key="1">
    <citation type="submission" date="2023-06" db="EMBL/GenBank/DDBJ databases">
        <authorList>
            <person name="Noh H."/>
        </authorList>
    </citation>
    <scope>NUCLEOTIDE SEQUENCE</scope>
    <source>
        <strain evidence="2">DUCC20226</strain>
    </source>
</reference>
<evidence type="ECO:0000313" key="3">
    <source>
        <dbReference type="Proteomes" id="UP001265746"/>
    </source>
</evidence>
<keyword evidence="3" id="KW-1185">Reference proteome</keyword>
<feature type="compositionally biased region" description="Polar residues" evidence="1">
    <location>
        <begin position="19"/>
        <end position="42"/>
    </location>
</feature>
<proteinExistence type="predicted"/>